<dbReference type="InterPro" id="IPR021617">
    <property type="entry name" value="DUF3231"/>
</dbReference>
<keyword evidence="2" id="KW-1185">Reference proteome</keyword>
<dbReference type="RefSeq" id="WP_378936620.1">
    <property type="nucleotide sequence ID" value="NZ_JBHLVO010000020.1"/>
</dbReference>
<dbReference type="Proteomes" id="UP001589854">
    <property type="component" value="Unassembled WGS sequence"/>
</dbReference>
<protein>
    <submittedName>
        <fullName evidence="1">DUF3231 family protein</fullName>
    </submittedName>
</protein>
<sequence>MIGFSQVATSKEVGRFLKKGKEIASNHIEVYSSILTENTLPTSVSWDTEVSDSTVSPFSDKLMMFHFNSIASRAIEYYGTSLSVTSRRDLSAHYIRIMGGVLKYVEDGINIMIDHGWMEQPPRMIDHDELANT</sequence>
<dbReference type="EMBL" id="JBHLVO010000020">
    <property type="protein sequence ID" value="MFC0273381.1"/>
    <property type="molecule type" value="Genomic_DNA"/>
</dbReference>
<dbReference type="Pfam" id="PF11553">
    <property type="entry name" value="DUF3231"/>
    <property type="match status" value="1"/>
</dbReference>
<comment type="caution">
    <text evidence="1">The sequence shown here is derived from an EMBL/GenBank/DDBJ whole genome shotgun (WGS) entry which is preliminary data.</text>
</comment>
<organism evidence="1 2">
    <name type="scientific">Metabacillus herbersteinensis</name>
    <dbReference type="NCBI Taxonomy" id="283816"/>
    <lineage>
        <taxon>Bacteria</taxon>
        <taxon>Bacillati</taxon>
        <taxon>Bacillota</taxon>
        <taxon>Bacilli</taxon>
        <taxon>Bacillales</taxon>
        <taxon>Bacillaceae</taxon>
        <taxon>Metabacillus</taxon>
    </lineage>
</organism>
<reference evidence="1 2" key="1">
    <citation type="submission" date="2024-09" db="EMBL/GenBank/DDBJ databases">
        <authorList>
            <person name="Sun Q."/>
            <person name="Mori K."/>
        </authorList>
    </citation>
    <scope>NUCLEOTIDE SEQUENCE [LARGE SCALE GENOMIC DNA]</scope>
    <source>
        <strain evidence="1 2">CCM 7228</strain>
    </source>
</reference>
<dbReference type="Gene3D" id="1.20.1260.10">
    <property type="match status" value="1"/>
</dbReference>
<accession>A0ABV6GJ12</accession>
<gene>
    <name evidence="1" type="ORF">ACFFIX_18425</name>
</gene>
<dbReference type="InterPro" id="IPR012347">
    <property type="entry name" value="Ferritin-like"/>
</dbReference>
<evidence type="ECO:0000313" key="1">
    <source>
        <dbReference type="EMBL" id="MFC0273381.1"/>
    </source>
</evidence>
<name>A0ABV6GJ12_9BACI</name>
<proteinExistence type="predicted"/>
<evidence type="ECO:0000313" key="2">
    <source>
        <dbReference type="Proteomes" id="UP001589854"/>
    </source>
</evidence>